<keyword evidence="3 9" id="KW-0436">Ligase</keyword>
<dbReference type="EMBL" id="DUTP01000003">
    <property type="protein sequence ID" value="HHX99498.1"/>
    <property type="molecule type" value="Genomic_DNA"/>
</dbReference>
<evidence type="ECO:0000256" key="9">
    <source>
        <dbReference type="RuleBase" id="RU363036"/>
    </source>
</evidence>
<dbReference type="NCBIfam" id="TIGR00233">
    <property type="entry name" value="trpS"/>
    <property type="match status" value="1"/>
</dbReference>
<reference evidence="10 11" key="1">
    <citation type="journal article" date="2020" name="Biotechnol. Biofuels">
        <title>New insights from the biogas microbiome by comprehensive genome-resolved metagenomics of nearly 1600 species originating from multiple anaerobic digesters.</title>
        <authorList>
            <person name="Campanaro S."/>
            <person name="Treu L."/>
            <person name="Rodriguez-R L.M."/>
            <person name="Kovalovszki A."/>
            <person name="Ziels R.M."/>
            <person name="Maus I."/>
            <person name="Zhu X."/>
            <person name="Kougias P.G."/>
            <person name="Basile A."/>
            <person name="Luo G."/>
            <person name="Schluter A."/>
            <person name="Konstantinidis K.T."/>
            <person name="Angelidaki I."/>
        </authorList>
    </citation>
    <scope>NUCLEOTIDE SEQUENCE [LARGE SCALE GENOMIC DNA]</scope>
    <source>
        <strain evidence="10">AS05jafATM_89</strain>
    </source>
</reference>
<dbReference type="PANTHER" id="PTHR43766:SF1">
    <property type="entry name" value="TRYPTOPHAN--TRNA LIGASE, MITOCHONDRIAL"/>
    <property type="match status" value="1"/>
</dbReference>
<name>A0A832R921_9BACT</name>
<gene>
    <name evidence="10" type="primary">trpS</name>
    <name evidence="10" type="ORF">GX533_02355</name>
</gene>
<dbReference type="Proteomes" id="UP000576550">
    <property type="component" value="Unassembled WGS sequence"/>
</dbReference>
<evidence type="ECO:0000256" key="2">
    <source>
        <dbReference type="ARBA" id="ARBA00013161"/>
    </source>
</evidence>
<proteinExistence type="inferred from homology"/>
<dbReference type="Gene3D" id="1.10.240.10">
    <property type="entry name" value="Tyrosyl-Transfer RNA Synthetase"/>
    <property type="match status" value="1"/>
</dbReference>
<dbReference type="EC" id="6.1.1.2" evidence="2 8"/>
<dbReference type="GO" id="GO:0005524">
    <property type="term" value="F:ATP binding"/>
    <property type="evidence" value="ECO:0007669"/>
    <property type="project" value="UniProtKB-KW"/>
</dbReference>
<evidence type="ECO:0000256" key="4">
    <source>
        <dbReference type="ARBA" id="ARBA00022741"/>
    </source>
</evidence>
<sequence>MKSKKSLYKVDLFTGIRPTGDLTIANYIGAVRPLLDLQKSNPNSMVFVADIHALTDHELSVAEKNTPEIVADYLALGLDPEKCEIFIQSSIKEEVLELTNLLLRHVTVSELLRVPTLKEKMKEGQSVSQANALLANYPVIMAADILLQRAKYVPVGEDQLPHMEMTRTIVKRFNKEYGEVFPEPMVQEVTPLRIKGLDGSAKMSKTHPDQAIFLTDTKEEVTRKIKKATTAFEKEMTPALESHIELIKNVTTKKEDLNKLEEILKRHMEGEKVMGDFKELMTSVVCEFLDNFQKRRESVKQDPTYISEILEKGENIARKNARETLDIVYQAMRAKK</sequence>
<dbReference type="GO" id="GO:0005829">
    <property type="term" value="C:cytosol"/>
    <property type="evidence" value="ECO:0007669"/>
    <property type="project" value="TreeGrafter"/>
</dbReference>
<evidence type="ECO:0000256" key="6">
    <source>
        <dbReference type="ARBA" id="ARBA00022917"/>
    </source>
</evidence>
<dbReference type="PRINTS" id="PR01039">
    <property type="entry name" value="TRNASYNTHTRP"/>
</dbReference>
<evidence type="ECO:0000256" key="7">
    <source>
        <dbReference type="ARBA" id="ARBA00023146"/>
    </source>
</evidence>
<evidence type="ECO:0000256" key="8">
    <source>
        <dbReference type="NCBIfam" id="TIGR00233"/>
    </source>
</evidence>
<dbReference type="PANTHER" id="PTHR43766">
    <property type="entry name" value="TRYPTOPHAN--TRNA LIGASE, MITOCHONDRIAL"/>
    <property type="match status" value="1"/>
</dbReference>
<dbReference type="InterPro" id="IPR002306">
    <property type="entry name" value="Trp-tRNA-ligase"/>
</dbReference>
<dbReference type="InterPro" id="IPR050203">
    <property type="entry name" value="Trp-tRNA_synthetase"/>
</dbReference>
<comment type="caution">
    <text evidence="10">The sequence shown here is derived from an EMBL/GenBank/DDBJ whole genome shotgun (WGS) entry which is preliminary data.</text>
</comment>
<accession>A0A832R921</accession>
<evidence type="ECO:0000256" key="3">
    <source>
        <dbReference type="ARBA" id="ARBA00022598"/>
    </source>
</evidence>
<dbReference type="GO" id="GO:0004830">
    <property type="term" value="F:tryptophan-tRNA ligase activity"/>
    <property type="evidence" value="ECO:0007669"/>
    <property type="project" value="UniProtKB-UniRule"/>
</dbReference>
<evidence type="ECO:0000256" key="5">
    <source>
        <dbReference type="ARBA" id="ARBA00022840"/>
    </source>
</evidence>
<dbReference type="CDD" id="cd00806">
    <property type="entry name" value="TrpRS_core"/>
    <property type="match status" value="1"/>
</dbReference>
<comment type="similarity">
    <text evidence="1 9">Belongs to the class-I aminoacyl-tRNA synthetase family.</text>
</comment>
<protein>
    <recommendedName>
        <fullName evidence="2 8">Tryptophan--tRNA ligase</fullName>
        <ecNumber evidence="2 8">6.1.1.2</ecNumber>
    </recommendedName>
</protein>
<evidence type="ECO:0000313" key="10">
    <source>
        <dbReference type="EMBL" id="HHX99498.1"/>
    </source>
</evidence>
<dbReference type="InterPro" id="IPR002305">
    <property type="entry name" value="aa-tRNA-synth_Ic"/>
</dbReference>
<dbReference type="Pfam" id="PF00579">
    <property type="entry name" value="tRNA-synt_1b"/>
    <property type="match status" value="1"/>
</dbReference>
<dbReference type="GO" id="GO:0006436">
    <property type="term" value="P:tryptophanyl-tRNA aminoacylation"/>
    <property type="evidence" value="ECO:0007669"/>
    <property type="project" value="UniProtKB-UniRule"/>
</dbReference>
<dbReference type="SUPFAM" id="SSF52374">
    <property type="entry name" value="Nucleotidylyl transferase"/>
    <property type="match status" value="1"/>
</dbReference>
<keyword evidence="6 9" id="KW-0648">Protein biosynthesis</keyword>
<dbReference type="Gene3D" id="3.40.50.620">
    <property type="entry name" value="HUPs"/>
    <property type="match status" value="1"/>
</dbReference>
<dbReference type="AlphaFoldDB" id="A0A832R921"/>
<keyword evidence="5 9" id="KW-0067">ATP-binding</keyword>
<evidence type="ECO:0000313" key="11">
    <source>
        <dbReference type="Proteomes" id="UP000576550"/>
    </source>
</evidence>
<organism evidence="10 11">
    <name type="scientific">Candidatus Dojkabacteria bacterium</name>
    <dbReference type="NCBI Taxonomy" id="2099670"/>
    <lineage>
        <taxon>Bacteria</taxon>
        <taxon>Candidatus Dojkabacteria</taxon>
    </lineage>
</organism>
<evidence type="ECO:0000256" key="1">
    <source>
        <dbReference type="ARBA" id="ARBA00005594"/>
    </source>
</evidence>
<keyword evidence="4 9" id="KW-0547">Nucleotide-binding</keyword>
<keyword evidence="7 9" id="KW-0030">Aminoacyl-tRNA synthetase</keyword>
<dbReference type="InterPro" id="IPR014729">
    <property type="entry name" value="Rossmann-like_a/b/a_fold"/>
</dbReference>